<keyword evidence="2" id="KW-1185">Reference proteome</keyword>
<evidence type="ECO:0000313" key="1">
    <source>
        <dbReference type="EMBL" id="OAD57905.1"/>
    </source>
</evidence>
<sequence length="78" mass="8995">MSVDSGLAIGRLWFLSDDACLMSSGDDKVLELWLLQPQTQLYEIIFNPFGTTAAQIVKNKNKEKSKEIWEFFDTRQHT</sequence>
<reference evidence="1 2" key="1">
    <citation type="submission" date="2015-07" db="EMBL/GenBank/DDBJ databases">
        <title>The genome of Eufriesea mexicana.</title>
        <authorList>
            <person name="Pan H."/>
            <person name="Kapheim K."/>
        </authorList>
    </citation>
    <scope>NUCLEOTIDE SEQUENCE [LARGE SCALE GENOMIC DNA]</scope>
    <source>
        <strain evidence="1">0111107269</strain>
        <tissue evidence="1">Whole body</tissue>
    </source>
</reference>
<name>A0A310SM98_9HYME</name>
<proteinExistence type="predicted"/>
<accession>A0A310SM98</accession>
<gene>
    <name evidence="1" type="ORF">WN48_01347</name>
</gene>
<organism evidence="1 2">
    <name type="scientific">Eufriesea mexicana</name>
    <dbReference type="NCBI Taxonomy" id="516756"/>
    <lineage>
        <taxon>Eukaryota</taxon>
        <taxon>Metazoa</taxon>
        <taxon>Ecdysozoa</taxon>
        <taxon>Arthropoda</taxon>
        <taxon>Hexapoda</taxon>
        <taxon>Insecta</taxon>
        <taxon>Pterygota</taxon>
        <taxon>Neoptera</taxon>
        <taxon>Endopterygota</taxon>
        <taxon>Hymenoptera</taxon>
        <taxon>Apocrita</taxon>
        <taxon>Aculeata</taxon>
        <taxon>Apoidea</taxon>
        <taxon>Anthophila</taxon>
        <taxon>Apidae</taxon>
        <taxon>Eufriesea</taxon>
    </lineage>
</organism>
<dbReference type="AlphaFoldDB" id="A0A310SM98"/>
<dbReference type="Proteomes" id="UP000250275">
    <property type="component" value="Unassembled WGS sequence"/>
</dbReference>
<evidence type="ECO:0000313" key="2">
    <source>
        <dbReference type="Proteomes" id="UP000250275"/>
    </source>
</evidence>
<dbReference type="EMBL" id="KQ761309">
    <property type="protein sequence ID" value="OAD57905.1"/>
    <property type="molecule type" value="Genomic_DNA"/>
</dbReference>
<protein>
    <submittedName>
        <fullName evidence="1">Uncharacterized protein</fullName>
    </submittedName>
</protein>